<keyword evidence="1" id="KW-0539">Nucleus</keyword>
<reference evidence="3 4" key="1">
    <citation type="journal article" date="2012" name="BMC Genomics">
        <title>Comparative genomics of the white-rot fungi, Phanerochaete carnosa and P. chrysosporium, to elucidate the genetic basis of the distinct wood types they colonize.</title>
        <authorList>
            <person name="Suzuki H."/>
            <person name="MacDonald J."/>
            <person name="Syed K."/>
            <person name="Salamov A."/>
            <person name="Hori C."/>
            <person name="Aerts A."/>
            <person name="Henrissat B."/>
            <person name="Wiebenga A."/>
            <person name="vanKuyk P.A."/>
            <person name="Barry K."/>
            <person name="Lindquist E."/>
            <person name="LaButti K."/>
            <person name="Lapidus A."/>
            <person name="Lucas S."/>
            <person name="Coutinho P."/>
            <person name="Gong Y."/>
            <person name="Samejima M."/>
            <person name="Mahadevan R."/>
            <person name="Abou-Zaid M."/>
            <person name="de Vries R.P."/>
            <person name="Igarashi K."/>
            <person name="Yadav J.S."/>
            <person name="Grigoriev I.V."/>
            <person name="Master E.R."/>
        </authorList>
    </citation>
    <scope>NUCLEOTIDE SEQUENCE [LARGE SCALE GENOMIC DNA]</scope>
    <source>
        <strain evidence="3 4">HHB-10118-sp</strain>
    </source>
</reference>
<dbReference type="KEGG" id="pco:PHACADRAFT_182969"/>
<gene>
    <name evidence="3" type="ORF">PHACADRAFT_182969</name>
</gene>
<keyword evidence="4" id="KW-1185">Reference proteome</keyword>
<dbReference type="InterPro" id="IPR007219">
    <property type="entry name" value="XnlR_reg_dom"/>
</dbReference>
<proteinExistence type="predicted"/>
<accession>K5X769</accession>
<dbReference type="AlphaFoldDB" id="K5X769"/>
<dbReference type="CDD" id="cd12148">
    <property type="entry name" value="fungal_TF_MHR"/>
    <property type="match status" value="1"/>
</dbReference>
<dbReference type="SMART" id="SM00906">
    <property type="entry name" value="Fungal_trans"/>
    <property type="match status" value="1"/>
</dbReference>
<evidence type="ECO:0000256" key="1">
    <source>
        <dbReference type="ARBA" id="ARBA00023242"/>
    </source>
</evidence>
<dbReference type="PANTHER" id="PTHR46910">
    <property type="entry name" value="TRANSCRIPTION FACTOR PDR1"/>
    <property type="match status" value="1"/>
</dbReference>
<feature type="domain" description="Xylanolytic transcriptional activator regulatory" evidence="2">
    <location>
        <begin position="229"/>
        <end position="302"/>
    </location>
</feature>
<feature type="non-terminal residue" evidence="3">
    <location>
        <position position="426"/>
    </location>
</feature>
<evidence type="ECO:0000259" key="2">
    <source>
        <dbReference type="SMART" id="SM00906"/>
    </source>
</evidence>
<dbReference type="GO" id="GO:0003677">
    <property type="term" value="F:DNA binding"/>
    <property type="evidence" value="ECO:0007669"/>
    <property type="project" value="InterPro"/>
</dbReference>
<dbReference type="PANTHER" id="PTHR46910:SF38">
    <property type="entry name" value="ZN(2)-C6 FUNGAL-TYPE DOMAIN-CONTAINING PROTEIN"/>
    <property type="match status" value="1"/>
</dbReference>
<dbReference type="OrthoDB" id="4456959at2759"/>
<dbReference type="EMBL" id="JH930470">
    <property type="protein sequence ID" value="EKM58717.1"/>
    <property type="molecule type" value="Genomic_DNA"/>
</dbReference>
<dbReference type="HOGENOM" id="CLU_006019_3_1_1"/>
<organism evidence="3 4">
    <name type="scientific">Phanerochaete carnosa (strain HHB-10118-sp)</name>
    <name type="common">White-rot fungus</name>
    <name type="synonym">Peniophora carnosa</name>
    <dbReference type="NCBI Taxonomy" id="650164"/>
    <lineage>
        <taxon>Eukaryota</taxon>
        <taxon>Fungi</taxon>
        <taxon>Dikarya</taxon>
        <taxon>Basidiomycota</taxon>
        <taxon>Agaricomycotina</taxon>
        <taxon>Agaricomycetes</taxon>
        <taxon>Polyporales</taxon>
        <taxon>Phanerochaetaceae</taxon>
        <taxon>Phanerochaete</taxon>
    </lineage>
</organism>
<dbReference type="GO" id="GO:0006351">
    <property type="term" value="P:DNA-templated transcription"/>
    <property type="evidence" value="ECO:0007669"/>
    <property type="project" value="InterPro"/>
</dbReference>
<dbReference type="GO" id="GO:0008270">
    <property type="term" value="F:zinc ion binding"/>
    <property type="evidence" value="ECO:0007669"/>
    <property type="project" value="InterPro"/>
</dbReference>
<protein>
    <recommendedName>
        <fullName evidence="2">Xylanolytic transcriptional activator regulatory domain-containing protein</fullName>
    </recommendedName>
</protein>
<evidence type="ECO:0000313" key="4">
    <source>
        <dbReference type="Proteomes" id="UP000008370"/>
    </source>
</evidence>
<dbReference type="InParanoid" id="K5X769"/>
<name>K5X769_PHACS</name>
<evidence type="ECO:0000313" key="3">
    <source>
        <dbReference type="EMBL" id="EKM58717.1"/>
    </source>
</evidence>
<dbReference type="Pfam" id="PF04082">
    <property type="entry name" value="Fungal_trans"/>
    <property type="match status" value="1"/>
</dbReference>
<dbReference type="RefSeq" id="XP_007394015.1">
    <property type="nucleotide sequence ID" value="XM_007393953.1"/>
</dbReference>
<sequence>MAKTLELSLPDCLPSIVEISFKKEETDEDEGIAEGFKCMNLDDARVRFMGRSSSFALIRAAAKMKQDLVKDEQIPLPGPVYSPTMFSNRRSEFWSYYTDIFPPSPPYTEFPEPVIMNELLDDYFRTIHVNFPLLHRPTFLQNIASGLHLVDEGFGATVLLVCALSARFSTNPVVLPPGSTNWWWAGWWWFYQVHAMRKLIPLTVTTLYDLQVAALSAAYVATLAVPQSNHAVLGHGLRLAEDAGAHRRMAYGSESTAEGELKKRAFWCLIAMDRGMCTALGSPCSLHDEDFDLDYLIECDDEYWATDDPQKDFKQPRGQPSTIAHFNCVLTLQRIYVHALRTIKYDHNREDIPFAGQSASLYALYYNLRIFIHRPFLTMPRKCAPPPFPSFVICTNAARSCIQALDRCFALSGPAMIYQHHLVRDT</sequence>
<dbReference type="GO" id="GO:0003700">
    <property type="term" value="F:DNA-binding transcription factor activity"/>
    <property type="evidence" value="ECO:0007669"/>
    <property type="project" value="InterPro"/>
</dbReference>
<dbReference type="GeneID" id="18910113"/>
<dbReference type="Proteomes" id="UP000008370">
    <property type="component" value="Unassembled WGS sequence"/>
</dbReference>
<dbReference type="InterPro" id="IPR050987">
    <property type="entry name" value="AtrR-like"/>
</dbReference>